<dbReference type="RefSeq" id="WP_154328770.1">
    <property type="nucleotide sequence ID" value="NZ_CP045696.1"/>
</dbReference>
<keyword evidence="5 6" id="KW-0234">DNA repair</keyword>
<keyword evidence="2 6" id="KW-0227">DNA damage</keyword>
<dbReference type="NCBIfam" id="TIGR00084">
    <property type="entry name" value="ruvA"/>
    <property type="match status" value="1"/>
</dbReference>
<dbReference type="InterPro" id="IPR036267">
    <property type="entry name" value="RuvA_C_sf"/>
</dbReference>
<evidence type="ECO:0000256" key="2">
    <source>
        <dbReference type="ARBA" id="ARBA00022763"/>
    </source>
</evidence>
<protein>
    <recommendedName>
        <fullName evidence="6">Holliday junction branch migration complex subunit RuvA</fullName>
    </recommendedName>
</protein>
<comment type="similarity">
    <text evidence="6">Belongs to the RuvA family.</text>
</comment>
<dbReference type="InterPro" id="IPR000085">
    <property type="entry name" value="RuvA"/>
</dbReference>
<dbReference type="Gene3D" id="1.10.8.10">
    <property type="entry name" value="DNA helicase RuvA subunit, C-terminal domain"/>
    <property type="match status" value="1"/>
</dbReference>
<sequence length="194" mass="21349">MYDYISGTITELNPAYVVIDNHGMGYMINISLTCYNQLQGARDVVRLYVYEALRDDAHLLYGFVDKREREFFLLLITVSGVGPNSARLIQSSLPPAELEQTIASGNAAMLKAVKGIGAKTAQRIIVDLKDKIKVPDNALIDMNQSASASYDEALSALVMLGFTQQLSQKTLKALFLKEPGLSVENAIKKALKMM</sequence>
<dbReference type="InterPro" id="IPR012340">
    <property type="entry name" value="NA-bd_OB-fold"/>
</dbReference>
<accession>A0A6L5XEX0</accession>
<dbReference type="EMBL" id="VULT01000015">
    <property type="protein sequence ID" value="MSS18048.1"/>
    <property type="molecule type" value="Genomic_DNA"/>
</dbReference>
<dbReference type="Pfam" id="PF01330">
    <property type="entry name" value="RuvA_N"/>
    <property type="match status" value="1"/>
</dbReference>
<dbReference type="Gene3D" id="2.40.50.140">
    <property type="entry name" value="Nucleic acid-binding proteins"/>
    <property type="match status" value="1"/>
</dbReference>
<dbReference type="Gene3D" id="1.10.150.20">
    <property type="entry name" value="5' to 3' exonuclease, C-terminal subdomain"/>
    <property type="match status" value="1"/>
</dbReference>
<keyword evidence="10" id="KW-1185">Reference proteome</keyword>
<dbReference type="Pfam" id="PF14520">
    <property type="entry name" value="HHH_5"/>
    <property type="match status" value="1"/>
</dbReference>
<keyword evidence="4 6" id="KW-0233">DNA recombination</keyword>
<name>A0A6L5XEX0_9BACT</name>
<dbReference type="GO" id="GO:0048476">
    <property type="term" value="C:Holliday junction resolvase complex"/>
    <property type="evidence" value="ECO:0007669"/>
    <property type="project" value="UniProtKB-UniRule"/>
</dbReference>
<dbReference type="Proteomes" id="UP000483362">
    <property type="component" value="Unassembled WGS sequence"/>
</dbReference>
<dbReference type="InterPro" id="IPR010994">
    <property type="entry name" value="RuvA_2-like"/>
</dbReference>
<evidence type="ECO:0000259" key="8">
    <source>
        <dbReference type="Pfam" id="PF07499"/>
    </source>
</evidence>
<dbReference type="GO" id="GO:0009379">
    <property type="term" value="C:Holliday junction helicase complex"/>
    <property type="evidence" value="ECO:0007669"/>
    <property type="project" value="InterPro"/>
</dbReference>
<comment type="subunit">
    <text evidence="6">Homotetramer. Forms an RuvA(8)-RuvB(12)-Holliday junction (HJ) complex. HJ DNA is sandwiched between 2 RuvA tetramers; dsDNA enters through RuvA and exits via RuvB. An RuvB hexamer assembles on each DNA strand where it exits the tetramer. Each RuvB hexamer is contacted by two RuvA subunits (via domain III) on 2 adjacent RuvB subunits; this complex drives branch migration. In the full resolvosome a probable DNA-RuvA(4)-RuvB(12)-RuvC(2) complex forms which resolves the HJ.</text>
</comment>
<dbReference type="Pfam" id="PF07499">
    <property type="entry name" value="RuvA_C"/>
    <property type="match status" value="1"/>
</dbReference>
<gene>
    <name evidence="6 9" type="primary">ruvA</name>
    <name evidence="9" type="ORF">FYJ29_09810</name>
</gene>
<evidence type="ECO:0000259" key="7">
    <source>
        <dbReference type="Pfam" id="PF01330"/>
    </source>
</evidence>
<dbReference type="SUPFAM" id="SSF46929">
    <property type="entry name" value="DNA helicase RuvA subunit, C-terminal domain"/>
    <property type="match status" value="1"/>
</dbReference>
<comment type="caution">
    <text evidence="9">The sequence shown here is derived from an EMBL/GenBank/DDBJ whole genome shotgun (WGS) entry which is preliminary data.</text>
</comment>
<dbReference type="GO" id="GO:0000400">
    <property type="term" value="F:four-way junction DNA binding"/>
    <property type="evidence" value="ECO:0007669"/>
    <property type="project" value="UniProtKB-UniRule"/>
</dbReference>
<evidence type="ECO:0000256" key="3">
    <source>
        <dbReference type="ARBA" id="ARBA00023125"/>
    </source>
</evidence>
<feature type="domain" description="DNA helicase Holliday junction RuvA type" evidence="7">
    <location>
        <begin position="1"/>
        <end position="62"/>
    </location>
</feature>
<evidence type="ECO:0000313" key="9">
    <source>
        <dbReference type="EMBL" id="MSS18048.1"/>
    </source>
</evidence>
<dbReference type="GO" id="GO:0005737">
    <property type="term" value="C:cytoplasm"/>
    <property type="evidence" value="ECO:0007669"/>
    <property type="project" value="UniProtKB-SubCell"/>
</dbReference>
<organism evidence="9 10">
    <name type="scientific">Sodaliphilus pleomorphus</name>
    <dbReference type="NCBI Taxonomy" id="2606626"/>
    <lineage>
        <taxon>Bacteria</taxon>
        <taxon>Pseudomonadati</taxon>
        <taxon>Bacteroidota</taxon>
        <taxon>Bacteroidia</taxon>
        <taxon>Bacteroidales</taxon>
        <taxon>Muribaculaceae</taxon>
        <taxon>Sodaliphilus</taxon>
    </lineage>
</organism>
<dbReference type="HAMAP" id="MF_00031">
    <property type="entry name" value="DNA_HJ_migration_RuvA"/>
    <property type="match status" value="1"/>
</dbReference>
<comment type="domain">
    <text evidence="6">Has three domains with a flexible linker between the domains II and III and assumes an 'L' shape. Domain III is highly mobile and contacts RuvB.</text>
</comment>
<comment type="subcellular location">
    <subcellularLocation>
        <location evidence="6">Cytoplasm</location>
    </subcellularLocation>
</comment>
<keyword evidence="1 6" id="KW-0963">Cytoplasm</keyword>
<feature type="region of interest" description="Domain III" evidence="6">
    <location>
        <begin position="148"/>
        <end position="194"/>
    </location>
</feature>
<dbReference type="InterPro" id="IPR013849">
    <property type="entry name" value="DNA_helicase_Holl-junc_RuvA_I"/>
</dbReference>
<dbReference type="SUPFAM" id="SSF47781">
    <property type="entry name" value="RuvA domain 2-like"/>
    <property type="match status" value="1"/>
</dbReference>
<dbReference type="InterPro" id="IPR011114">
    <property type="entry name" value="RuvA_C"/>
</dbReference>
<evidence type="ECO:0000256" key="6">
    <source>
        <dbReference type="HAMAP-Rule" id="MF_00031"/>
    </source>
</evidence>
<dbReference type="SUPFAM" id="SSF50249">
    <property type="entry name" value="Nucleic acid-binding proteins"/>
    <property type="match status" value="1"/>
</dbReference>
<reference evidence="9 10" key="1">
    <citation type="submission" date="2019-08" db="EMBL/GenBank/DDBJ databases">
        <title>In-depth cultivation of the pig gut microbiome towards novel bacterial diversity and tailored functional studies.</title>
        <authorList>
            <person name="Wylensek D."/>
            <person name="Hitch T.C.A."/>
            <person name="Clavel T."/>
        </authorList>
    </citation>
    <scope>NUCLEOTIDE SEQUENCE [LARGE SCALE GENOMIC DNA]</scope>
    <source>
        <strain evidence="9 10">Oil-RF-744-WCA-WT-10</strain>
    </source>
</reference>
<evidence type="ECO:0000256" key="1">
    <source>
        <dbReference type="ARBA" id="ARBA00022490"/>
    </source>
</evidence>
<proteinExistence type="inferred from homology"/>
<dbReference type="GO" id="GO:0009378">
    <property type="term" value="F:four-way junction helicase activity"/>
    <property type="evidence" value="ECO:0007669"/>
    <property type="project" value="InterPro"/>
</dbReference>
<feature type="region of interest" description="Domain I" evidence="6">
    <location>
        <begin position="1"/>
        <end position="64"/>
    </location>
</feature>
<dbReference type="GO" id="GO:0006310">
    <property type="term" value="P:DNA recombination"/>
    <property type="evidence" value="ECO:0007669"/>
    <property type="project" value="UniProtKB-UniRule"/>
</dbReference>
<dbReference type="GO" id="GO:0005524">
    <property type="term" value="F:ATP binding"/>
    <property type="evidence" value="ECO:0007669"/>
    <property type="project" value="InterPro"/>
</dbReference>
<comment type="function">
    <text evidence="6">The RuvA-RuvB-RuvC complex processes Holliday junction (HJ) DNA during genetic recombination and DNA repair, while the RuvA-RuvB complex plays an important role in the rescue of blocked DNA replication forks via replication fork reversal (RFR). RuvA specifically binds to HJ cruciform DNA, conferring on it an open structure. The RuvB hexamer acts as an ATP-dependent pump, pulling dsDNA into and through the RuvAB complex. HJ branch migration allows RuvC to scan DNA until it finds its consensus sequence, where it cleaves and resolves the cruciform DNA.</text>
</comment>
<evidence type="ECO:0000256" key="4">
    <source>
        <dbReference type="ARBA" id="ARBA00023172"/>
    </source>
</evidence>
<dbReference type="CDD" id="cd14332">
    <property type="entry name" value="UBA_RuvA_C"/>
    <property type="match status" value="1"/>
</dbReference>
<feature type="domain" description="Holliday junction DNA helicase RuvA C-terminal" evidence="8">
    <location>
        <begin position="150"/>
        <end position="192"/>
    </location>
</feature>
<comment type="caution">
    <text evidence="6">Lacks conserved residue(s) required for the propagation of feature annotation.</text>
</comment>
<dbReference type="GO" id="GO:0006281">
    <property type="term" value="P:DNA repair"/>
    <property type="evidence" value="ECO:0007669"/>
    <property type="project" value="UniProtKB-UniRule"/>
</dbReference>
<evidence type="ECO:0000256" key="5">
    <source>
        <dbReference type="ARBA" id="ARBA00023204"/>
    </source>
</evidence>
<evidence type="ECO:0000313" key="10">
    <source>
        <dbReference type="Proteomes" id="UP000483362"/>
    </source>
</evidence>
<dbReference type="AlphaFoldDB" id="A0A6L5XEX0"/>
<keyword evidence="3 6" id="KW-0238">DNA-binding</keyword>